<evidence type="ECO:0000313" key="3">
    <source>
        <dbReference type="Proteomes" id="UP000199614"/>
    </source>
</evidence>
<accession>A0A1I5FIB0</accession>
<dbReference type="PROSITE" id="PS50902">
    <property type="entry name" value="FLAVODOXIN_LIKE"/>
    <property type="match status" value="1"/>
</dbReference>
<dbReference type="SUPFAM" id="SSF52218">
    <property type="entry name" value="Flavoproteins"/>
    <property type="match status" value="1"/>
</dbReference>
<dbReference type="Gene3D" id="3.40.50.360">
    <property type="match status" value="1"/>
</dbReference>
<dbReference type="OrthoDB" id="9801479at2"/>
<proteinExistence type="predicted"/>
<dbReference type="EMBL" id="FOUY01000038">
    <property type="protein sequence ID" value="SFO23497.1"/>
    <property type="molecule type" value="Genomic_DNA"/>
</dbReference>
<dbReference type="InterPro" id="IPR029039">
    <property type="entry name" value="Flavoprotein-like_sf"/>
</dbReference>
<dbReference type="PANTHER" id="PTHR30546:SF23">
    <property type="entry name" value="FLAVOPROTEIN-LIKE PROTEIN YCP4-RELATED"/>
    <property type="match status" value="1"/>
</dbReference>
<dbReference type="RefSeq" id="WP_093351983.1">
    <property type="nucleotide sequence ID" value="NZ_FOUY01000038.1"/>
</dbReference>
<dbReference type="GO" id="GO:0010181">
    <property type="term" value="F:FMN binding"/>
    <property type="evidence" value="ECO:0007669"/>
    <property type="project" value="InterPro"/>
</dbReference>
<dbReference type="Pfam" id="PF03358">
    <property type="entry name" value="FMN_red"/>
    <property type="match status" value="1"/>
</dbReference>
<dbReference type="STRING" id="260086.SAMN05216207_103839"/>
<dbReference type="PANTHER" id="PTHR30546">
    <property type="entry name" value="FLAVODOXIN-RELATED PROTEIN WRBA-RELATED"/>
    <property type="match status" value="1"/>
</dbReference>
<dbReference type="GO" id="GO:0016020">
    <property type="term" value="C:membrane"/>
    <property type="evidence" value="ECO:0007669"/>
    <property type="project" value="TreeGrafter"/>
</dbReference>
<sequence length="201" mass="20886">MTDVKLAVVYYSATGTVDAMARHAAEAAEKAGAEVRLRQVARQATGGERATSDAQAAHAENALDTPAATADDVVWADAVLFGSPTRYGNIAGQLKTFLDSLGPQWGQGLLADKVYAGFTASQTAHGGQETTLLALYNTIHHFGGIIVAPGYTDPLKFVDGNPYGASHVTGANNDTPLGDPEVDALRHLAGRVVTVADRLAA</sequence>
<feature type="domain" description="Flavodoxin-like" evidence="1">
    <location>
        <begin position="6"/>
        <end position="193"/>
    </location>
</feature>
<evidence type="ECO:0000259" key="1">
    <source>
        <dbReference type="PROSITE" id="PS50902"/>
    </source>
</evidence>
<dbReference type="Proteomes" id="UP000199614">
    <property type="component" value="Unassembled WGS sequence"/>
</dbReference>
<dbReference type="InterPro" id="IPR008254">
    <property type="entry name" value="Flavodoxin/NO_synth"/>
</dbReference>
<protein>
    <submittedName>
        <fullName evidence="2">NAD(P)H dehydrogenase (Quinone)</fullName>
    </submittedName>
</protein>
<keyword evidence="3" id="KW-1185">Reference proteome</keyword>
<name>A0A1I5FIB0_PSUAM</name>
<dbReference type="GO" id="GO:0003955">
    <property type="term" value="F:NAD(P)H dehydrogenase (quinone) activity"/>
    <property type="evidence" value="ECO:0007669"/>
    <property type="project" value="TreeGrafter"/>
</dbReference>
<evidence type="ECO:0000313" key="2">
    <source>
        <dbReference type="EMBL" id="SFO23497.1"/>
    </source>
</evidence>
<dbReference type="InterPro" id="IPR005025">
    <property type="entry name" value="FMN_Rdtase-like_dom"/>
</dbReference>
<dbReference type="NCBIfam" id="NF002999">
    <property type="entry name" value="PRK03767.1"/>
    <property type="match status" value="1"/>
</dbReference>
<dbReference type="AlphaFoldDB" id="A0A1I5FIB0"/>
<gene>
    <name evidence="2" type="ORF">SAMN05216207_103839</name>
</gene>
<organism evidence="2 3">
    <name type="scientific">Pseudonocardia ammonioxydans</name>
    <dbReference type="NCBI Taxonomy" id="260086"/>
    <lineage>
        <taxon>Bacteria</taxon>
        <taxon>Bacillati</taxon>
        <taxon>Actinomycetota</taxon>
        <taxon>Actinomycetes</taxon>
        <taxon>Pseudonocardiales</taxon>
        <taxon>Pseudonocardiaceae</taxon>
        <taxon>Pseudonocardia</taxon>
    </lineage>
</organism>
<reference evidence="2 3" key="1">
    <citation type="submission" date="2016-10" db="EMBL/GenBank/DDBJ databases">
        <authorList>
            <person name="de Groot N.N."/>
        </authorList>
    </citation>
    <scope>NUCLEOTIDE SEQUENCE [LARGE SCALE GENOMIC DNA]</scope>
    <source>
        <strain evidence="2 3">CGMCC 4.1877</strain>
    </source>
</reference>